<keyword evidence="3" id="KW-1185">Reference proteome</keyword>
<dbReference type="EMBL" id="JALLAZ020000267">
    <property type="protein sequence ID" value="KAL3799181.1"/>
    <property type="molecule type" value="Genomic_DNA"/>
</dbReference>
<organism evidence="2 3">
    <name type="scientific">Stephanodiscus triporus</name>
    <dbReference type="NCBI Taxonomy" id="2934178"/>
    <lineage>
        <taxon>Eukaryota</taxon>
        <taxon>Sar</taxon>
        <taxon>Stramenopiles</taxon>
        <taxon>Ochrophyta</taxon>
        <taxon>Bacillariophyta</taxon>
        <taxon>Coscinodiscophyceae</taxon>
        <taxon>Thalassiosirophycidae</taxon>
        <taxon>Stephanodiscales</taxon>
        <taxon>Stephanodiscaceae</taxon>
        <taxon>Stephanodiscus</taxon>
    </lineage>
</organism>
<dbReference type="SUPFAM" id="SSF51197">
    <property type="entry name" value="Clavaminate synthase-like"/>
    <property type="match status" value="1"/>
</dbReference>
<dbReference type="AlphaFoldDB" id="A0ABD3QI54"/>
<accession>A0ABD3QI54</accession>
<feature type="region of interest" description="Disordered" evidence="1">
    <location>
        <begin position="106"/>
        <end position="128"/>
    </location>
</feature>
<reference evidence="2 3" key="1">
    <citation type="submission" date="2024-10" db="EMBL/GenBank/DDBJ databases">
        <title>Updated reference genomes for cyclostephanoid diatoms.</title>
        <authorList>
            <person name="Roberts W.R."/>
            <person name="Alverson A.J."/>
        </authorList>
    </citation>
    <scope>NUCLEOTIDE SEQUENCE [LARGE SCALE GENOMIC DNA]</scope>
    <source>
        <strain evidence="2 3">AJA276-08</strain>
    </source>
</reference>
<sequence>MPIPPPPPVPRLPETGCCEWSFDAESRVLLANFRCPGRRRGGNGANENVVVRLDRDDEIFLLEMMERDDLTVISEGLADAVNDAYWTREYIEGCIGSEYHHKFRSFETIPSPGGGGGGKQQQQQPRENEGWYSMKVADYFRYLQRREDVKGRRSSDVSNAMSLEREFTFTDSDGKEITVDVENEAIYMIDVDAMKLLPHAFEDFQLNFKLPGILPGGSHCMMNAVNANGRPFMGPNLYLTPPTTFTNFHQDGHGTVDSGHWCLTGYNEVVMLRRLTERHKFHAVQLLTGTSDAYGTLYGLPHRDGMATQPGWPSSEAIGLCKKMGYCPSVFILKAGQVVHINKGRLHAFRKLSPLPLHETDCHYELRKSILQTKEQTKEDICCSIAWDWMFKGVTSEGINREVSSILECSRLNRQHYLQSLAIPETALLFLAKENIAKNPIESMANAGSSPFLRGKFAPDSKTVLRGILPSLEYVVTRHSSAVAFSKLWEERTKNVKDSWCVLIDSKPNTWQNPDKFPLDPYGAGDFFCKICAEELSNVYMHCDGCEKLLNKDFNICSGCHRDGRYKVFHQMHPFNPKPFSILNHTGNKFQLRQARCPCKNGKECAYCSFCTGCSCRCHQRFTVHYRFMEQENEVELLHKAESIVGFDTIPRMEETRLRLLSLISEEGVDNPVTNEVKKDEKGVSSNDPLPGLPPQWSSSLITPPEEELDNRVKTEITPQVAAEPLRPLKKRFYPPSTSSSDLHSSDDNGRQADNSSKEVHTAPALTLAGAVPVEVDDGPKISCFMGQTNGNRDETEVASIETVSGPQTYARQVSTHKQVMDKKSTVVTFHCKKCDKDFKYSSAKTAGASFSNHMRRCGQKNQKAAMATPESYLSETEVKVDETQADFKTQIDPNELTMGSNVYVKCNKGQEWLATLIRPREKGGVQGFHIRYKGQKRKRRVSDEEWVPIWSVLRVTLDK</sequence>
<evidence type="ECO:0000313" key="2">
    <source>
        <dbReference type="EMBL" id="KAL3799181.1"/>
    </source>
</evidence>
<feature type="compositionally biased region" description="Basic and acidic residues" evidence="1">
    <location>
        <begin position="744"/>
        <end position="761"/>
    </location>
</feature>
<gene>
    <name evidence="2" type="ORF">ACHAW5_005458</name>
</gene>
<evidence type="ECO:0008006" key="4">
    <source>
        <dbReference type="Google" id="ProtNLM"/>
    </source>
</evidence>
<dbReference type="Proteomes" id="UP001530315">
    <property type="component" value="Unassembled WGS sequence"/>
</dbReference>
<evidence type="ECO:0000313" key="3">
    <source>
        <dbReference type="Proteomes" id="UP001530315"/>
    </source>
</evidence>
<protein>
    <recommendedName>
        <fullName evidence="4">C2H2-type domain-containing protein</fullName>
    </recommendedName>
</protein>
<proteinExistence type="predicted"/>
<evidence type="ECO:0000256" key="1">
    <source>
        <dbReference type="SAM" id="MobiDB-lite"/>
    </source>
</evidence>
<name>A0ABD3QI54_9STRA</name>
<feature type="region of interest" description="Disordered" evidence="1">
    <location>
        <begin position="672"/>
        <end position="762"/>
    </location>
</feature>
<comment type="caution">
    <text evidence="2">The sequence shown here is derived from an EMBL/GenBank/DDBJ whole genome shotgun (WGS) entry which is preliminary data.</text>
</comment>